<evidence type="ECO:0000313" key="4">
    <source>
        <dbReference type="Proteomes" id="UP001377567"/>
    </source>
</evidence>
<name>A0AAV5S5G4_MAUHU</name>
<feature type="compositionally biased region" description="Acidic residues" evidence="2">
    <location>
        <begin position="119"/>
        <end position="133"/>
    </location>
</feature>
<accession>A0AAV5S5G4</accession>
<protein>
    <submittedName>
        <fullName evidence="3">Uncharacterized protein</fullName>
    </submittedName>
</protein>
<dbReference type="AlphaFoldDB" id="A0AAV5S5G4"/>
<dbReference type="Proteomes" id="UP001377567">
    <property type="component" value="Unassembled WGS sequence"/>
</dbReference>
<comment type="caution">
    <text evidence="3">The sequence shown here is derived from an EMBL/GenBank/DDBJ whole genome shotgun (WGS) entry which is preliminary data.</text>
</comment>
<keyword evidence="1" id="KW-0175">Coiled coil</keyword>
<gene>
    <name evidence="3" type="ORF">DAKH74_053330</name>
</gene>
<evidence type="ECO:0000313" key="3">
    <source>
        <dbReference type="EMBL" id="GMM58716.1"/>
    </source>
</evidence>
<reference evidence="3 4" key="1">
    <citation type="journal article" date="2023" name="Elife">
        <title>Identification of key yeast species and microbe-microbe interactions impacting larval growth of Drosophila in the wild.</title>
        <authorList>
            <person name="Mure A."/>
            <person name="Sugiura Y."/>
            <person name="Maeda R."/>
            <person name="Honda K."/>
            <person name="Sakurai N."/>
            <person name="Takahashi Y."/>
            <person name="Watada M."/>
            <person name="Katoh T."/>
            <person name="Gotoh A."/>
            <person name="Gotoh Y."/>
            <person name="Taniguchi I."/>
            <person name="Nakamura K."/>
            <person name="Hayashi T."/>
            <person name="Katayama T."/>
            <person name="Uemura T."/>
            <person name="Hattori Y."/>
        </authorList>
    </citation>
    <scope>NUCLEOTIDE SEQUENCE [LARGE SCALE GENOMIC DNA]</scope>
    <source>
        <strain evidence="3 4">KH-74</strain>
    </source>
</reference>
<proteinExistence type="predicted"/>
<evidence type="ECO:0000256" key="1">
    <source>
        <dbReference type="SAM" id="Coils"/>
    </source>
</evidence>
<keyword evidence="4" id="KW-1185">Reference proteome</keyword>
<evidence type="ECO:0000256" key="2">
    <source>
        <dbReference type="SAM" id="MobiDB-lite"/>
    </source>
</evidence>
<feature type="region of interest" description="Disordered" evidence="2">
    <location>
        <begin position="117"/>
        <end position="142"/>
    </location>
</feature>
<dbReference type="EMBL" id="BTGD01000025">
    <property type="protein sequence ID" value="GMM58716.1"/>
    <property type="molecule type" value="Genomic_DNA"/>
</dbReference>
<feature type="coiled-coil region" evidence="1">
    <location>
        <begin position="39"/>
        <end position="66"/>
    </location>
</feature>
<sequence>MSETAAPNAGCSLVLDLTDREKLIIDYFEKRQKTFKEDLEVTNDMCKKLKEECQKQTELADSFKSKADSLKSKANSLKSMADGLSESLHICESENRKLKSEEKCVYTRKKRPVSTFDDSFLDEVESEPEEGSNDDERMIKLD</sequence>
<organism evidence="3 4">
    <name type="scientific">Maudiozyma humilis</name>
    <name type="common">Sour dough yeast</name>
    <name type="synonym">Kazachstania humilis</name>
    <dbReference type="NCBI Taxonomy" id="51915"/>
    <lineage>
        <taxon>Eukaryota</taxon>
        <taxon>Fungi</taxon>
        <taxon>Dikarya</taxon>
        <taxon>Ascomycota</taxon>
        <taxon>Saccharomycotina</taxon>
        <taxon>Saccharomycetes</taxon>
        <taxon>Saccharomycetales</taxon>
        <taxon>Saccharomycetaceae</taxon>
        <taxon>Maudiozyma</taxon>
    </lineage>
</organism>